<dbReference type="SUPFAM" id="SSF103481">
    <property type="entry name" value="Multidrug resistance efflux transporter EmrE"/>
    <property type="match status" value="1"/>
</dbReference>
<feature type="transmembrane region" description="Helical" evidence="8">
    <location>
        <begin position="264"/>
        <end position="283"/>
    </location>
</feature>
<dbReference type="Pfam" id="PF06027">
    <property type="entry name" value="SLC35F"/>
    <property type="match status" value="1"/>
</dbReference>
<feature type="region of interest" description="Disordered" evidence="7">
    <location>
        <begin position="1"/>
        <end position="21"/>
    </location>
</feature>
<feature type="transmembrane region" description="Helical" evidence="8">
    <location>
        <begin position="39"/>
        <end position="64"/>
    </location>
</feature>
<evidence type="ECO:0000256" key="6">
    <source>
        <dbReference type="ARBA" id="ARBA00023136"/>
    </source>
</evidence>
<keyword evidence="4 8" id="KW-0812">Transmembrane</keyword>
<evidence type="ECO:0000313" key="9">
    <source>
        <dbReference type="EMBL" id="KAA8907431.1"/>
    </source>
</evidence>
<evidence type="ECO:0008006" key="11">
    <source>
        <dbReference type="Google" id="ProtNLM"/>
    </source>
</evidence>
<dbReference type="GO" id="GO:0016020">
    <property type="term" value="C:membrane"/>
    <property type="evidence" value="ECO:0007669"/>
    <property type="project" value="UniProtKB-SubCell"/>
</dbReference>
<feature type="transmembrane region" description="Helical" evidence="8">
    <location>
        <begin position="76"/>
        <end position="95"/>
    </location>
</feature>
<evidence type="ECO:0000256" key="3">
    <source>
        <dbReference type="ARBA" id="ARBA00022448"/>
    </source>
</evidence>
<protein>
    <recommendedName>
        <fullName evidence="11">Solute carrier family 35 member SLC35F1/F2/F6</fullName>
    </recommendedName>
</protein>
<comment type="similarity">
    <text evidence="2">Belongs to the SLC35F solute transporter family.</text>
</comment>
<dbReference type="InterPro" id="IPR037185">
    <property type="entry name" value="EmrE-like"/>
</dbReference>
<dbReference type="AlphaFoldDB" id="A0A5J5EYJ7"/>
<keyword evidence="10" id="KW-1185">Reference proteome</keyword>
<dbReference type="GO" id="GO:0022857">
    <property type="term" value="F:transmembrane transporter activity"/>
    <property type="evidence" value="ECO:0007669"/>
    <property type="project" value="InterPro"/>
</dbReference>
<feature type="transmembrane region" description="Helical" evidence="8">
    <location>
        <begin position="317"/>
        <end position="339"/>
    </location>
</feature>
<keyword evidence="3" id="KW-0813">Transport</keyword>
<dbReference type="Proteomes" id="UP000326924">
    <property type="component" value="Unassembled WGS sequence"/>
</dbReference>
<comment type="caution">
    <text evidence="9">The sequence shown here is derived from an EMBL/GenBank/DDBJ whole genome shotgun (WGS) entry which is preliminary data.</text>
</comment>
<dbReference type="PANTHER" id="PTHR14233">
    <property type="entry name" value="DUF914-RELATED"/>
    <property type="match status" value="1"/>
</dbReference>
<feature type="transmembrane region" description="Helical" evidence="8">
    <location>
        <begin position="289"/>
        <end position="310"/>
    </location>
</feature>
<feature type="transmembrane region" description="Helical" evidence="8">
    <location>
        <begin position="161"/>
        <end position="179"/>
    </location>
</feature>
<evidence type="ECO:0000313" key="10">
    <source>
        <dbReference type="Proteomes" id="UP000326924"/>
    </source>
</evidence>
<sequence>MSSKADYKPGSYDPPEPPAPTPLASARREFFAYMRTPRFYLVLFIGQILSLCITGTNTFSGLLANDGTSIPAFQSFFNYVLLNIVYTSYTLYKYGPKGYLELLKTRSWKYIILAFLDVEGNYFVVLAYRYTTVISAQLINFWAIVVVVIISFLFLKVRYHWTQVIGILICCGGMGLLLARDAANGSAVHSGIPTELKGDLFMLLGASIYGFTNVAEEFLVSQAPLYEVVGQIGFWGMLISGAQAGIFDRASFRTAHWTPAVGGYLVGFTLVMFIFYSTVPILLRLASAAFFNISLLTSNFYGVAIGIRIFKYTLDRFYPLAFVMIIVGLFIYFAFISVYGEAKKPWLGENQEKGIVGVGTAKKAAQQDQAVSDAGLASRV</sequence>
<feature type="transmembrane region" description="Helical" evidence="8">
    <location>
        <begin position="107"/>
        <end position="126"/>
    </location>
</feature>
<dbReference type="OrthoDB" id="429955at2759"/>
<proteinExistence type="inferred from homology"/>
<feature type="compositionally biased region" description="Pro residues" evidence="7">
    <location>
        <begin position="12"/>
        <end position="21"/>
    </location>
</feature>
<dbReference type="InterPro" id="IPR052221">
    <property type="entry name" value="SLC35F_Transporter"/>
</dbReference>
<comment type="subcellular location">
    <subcellularLocation>
        <location evidence="1">Membrane</location>
        <topology evidence="1">Multi-pass membrane protein</topology>
    </subcellularLocation>
</comment>
<dbReference type="EMBL" id="VXIS01000079">
    <property type="protein sequence ID" value="KAA8907431.1"/>
    <property type="molecule type" value="Genomic_DNA"/>
</dbReference>
<accession>A0A5J5EYJ7</accession>
<keyword evidence="6 8" id="KW-0472">Membrane</keyword>
<dbReference type="InterPro" id="IPR009262">
    <property type="entry name" value="SLC35_F1/F2/F6"/>
</dbReference>
<keyword evidence="5 8" id="KW-1133">Transmembrane helix</keyword>
<dbReference type="PANTHER" id="PTHR14233:SF4">
    <property type="entry name" value="SOLUTE CARRIER FAMILY 35 MEMBER F2"/>
    <property type="match status" value="1"/>
</dbReference>
<feature type="transmembrane region" description="Helical" evidence="8">
    <location>
        <begin position="138"/>
        <end position="155"/>
    </location>
</feature>
<organism evidence="9 10">
    <name type="scientific">Sphaerosporella brunnea</name>
    <dbReference type="NCBI Taxonomy" id="1250544"/>
    <lineage>
        <taxon>Eukaryota</taxon>
        <taxon>Fungi</taxon>
        <taxon>Dikarya</taxon>
        <taxon>Ascomycota</taxon>
        <taxon>Pezizomycotina</taxon>
        <taxon>Pezizomycetes</taxon>
        <taxon>Pezizales</taxon>
        <taxon>Pyronemataceae</taxon>
        <taxon>Sphaerosporella</taxon>
    </lineage>
</organism>
<evidence type="ECO:0000256" key="4">
    <source>
        <dbReference type="ARBA" id="ARBA00022692"/>
    </source>
</evidence>
<name>A0A5J5EYJ7_9PEZI</name>
<dbReference type="InParanoid" id="A0A5J5EYJ7"/>
<reference evidence="9 10" key="1">
    <citation type="submission" date="2019-09" db="EMBL/GenBank/DDBJ databases">
        <title>Draft genome of the ectomycorrhizal ascomycete Sphaerosporella brunnea.</title>
        <authorList>
            <consortium name="DOE Joint Genome Institute"/>
            <person name="Benucci G.M."/>
            <person name="Marozzi G."/>
            <person name="Antonielli L."/>
            <person name="Sanchez S."/>
            <person name="Marco P."/>
            <person name="Wang X."/>
            <person name="Falini L.B."/>
            <person name="Barry K."/>
            <person name="Haridas S."/>
            <person name="Lipzen A."/>
            <person name="Labutti K."/>
            <person name="Grigoriev I.V."/>
            <person name="Murat C."/>
            <person name="Martin F."/>
            <person name="Albertini E."/>
            <person name="Donnini D."/>
            <person name="Bonito G."/>
        </authorList>
    </citation>
    <scope>NUCLEOTIDE SEQUENCE [LARGE SCALE GENOMIC DNA]</scope>
    <source>
        <strain evidence="9 10">Sb_GMNB300</strain>
    </source>
</reference>
<evidence type="ECO:0000256" key="7">
    <source>
        <dbReference type="SAM" id="MobiDB-lite"/>
    </source>
</evidence>
<gene>
    <name evidence="9" type="ORF">FN846DRAFT_696065</name>
</gene>
<evidence type="ECO:0000256" key="1">
    <source>
        <dbReference type="ARBA" id="ARBA00004141"/>
    </source>
</evidence>
<evidence type="ECO:0000256" key="2">
    <source>
        <dbReference type="ARBA" id="ARBA00007863"/>
    </source>
</evidence>
<evidence type="ECO:0000256" key="8">
    <source>
        <dbReference type="SAM" id="Phobius"/>
    </source>
</evidence>
<evidence type="ECO:0000256" key="5">
    <source>
        <dbReference type="ARBA" id="ARBA00022989"/>
    </source>
</evidence>